<evidence type="ECO:0000256" key="5">
    <source>
        <dbReference type="ARBA" id="ARBA00022692"/>
    </source>
</evidence>
<evidence type="ECO:0000256" key="9">
    <source>
        <dbReference type="ARBA" id="ARBA00023065"/>
    </source>
</evidence>
<feature type="transmembrane region" description="Helical" evidence="14">
    <location>
        <begin position="379"/>
        <end position="398"/>
    </location>
</feature>
<evidence type="ECO:0000313" key="16">
    <source>
        <dbReference type="Proteomes" id="UP000005439"/>
    </source>
</evidence>
<dbReference type="InterPro" id="IPR050277">
    <property type="entry name" value="Sodium:Solute_Symporter"/>
</dbReference>
<dbReference type="EMBL" id="CP003179">
    <property type="protein sequence ID" value="AEW05670.1"/>
    <property type="molecule type" value="Genomic_DNA"/>
</dbReference>
<reference evidence="16" key="1">
    <citation type="submission" date="2011-12" db="EMBL/GenBank/DDBJ databases">
        <title>The complete genome of chromosome of Sulfobacillus acidophilus DSM 10332.</title>
        <authorList>
            <person name="Lucas S."/>
            <person name="Han J."/>
            <person name="Lapidus A."/>
            <person name="Bruce D."/>
            <person name="Goodwin L."/>
            <person name="Pitluck S."/>
            <person name="Peters L."/>
            <person name="Kyrpides N."/>
            <person name="Mavromatis K."/>
            <person name="Ivanova N."/>
            <person name="Mikhailova N."/>
            <person name="Chertkov O."/>
            <person name="Saunders E."/>
            <person name="Detter J.C."/>
            <person name="Tapia R."/>
            <person name="Han C."/>
            <person name="Land M."/>
            <person name="Hauser L."/>
            <person name="Markowitz V."/>
            <person name="Cheng J.-F."/>
            <person name="Hugenholtz P."/>
            <person name="Woyke T."/>
            <person name="Wu D."/>
            <person name="Pukall R."/>
            <person name="Gehrich-Schroeter G."/>
            <person name="Schneider S."/>
            <person name="Klenk H.-P."/>
            <person name="Eisen J.A."/>
        </authorList>
    </citation>
    <scope>NUCLEOTIDE SEQUENCE [LARGE SCALE GENOMIC DNA]</scope>
    <source>
        <strain evidence="16">ATCC 700253 / DSM 10332 / NAL</strain>
    </source>
</reference>
<accession>G8TTK4</accession>
<evidence type="ECO:0000256" key="14">
    <source>
        <dbReference type="RuleBase" id="RU366012"/>
    </source>
</evidence>
<dbReference type="STRING" id="679936.Sulac_2194"/>
<evidence type="ECO:0000313" key="15">
    <source>
        <dbReference type="EMBL" id="AEW05670.1"/>
    </source>
</evidence>
<feature type="transmembrane region" description="Helical" evidence="14">
    <location>
        <begin position="164"/>
        <end position="185"/>
    </location>
</feature>
<dbReference type="GO" id="GO:0015824">
    <property type="term" value="P:proline transport"/>
    <property type="evidence" value="ECO:0007669"/>
    <property type="project" value="UniProtKB-UniRule"/>
</dbReference>
<keyword evidence="11 14" id="KW-0739">Sodium transport</keyword>
<reference evidence="15 16" key="2">
    <citation type="journal article" date="2012" name="Stand. Genomic Sci.">
        <title>Complete genome sequence of the moderately thermophilic mineral-sulfide-oxidizing firmicute Sulfobacillus acidophilus type strain (NAL(T)).</title>
        <authorList>
            <person name="Anderson I."/>
            <person name="Chertkov O."/>
            <person name="Chen A."/>
            <person name="Saunders E."/>
            <person name="Lapidus A."/>
            <person name="Nolan M."/>
            <person name="Lucas S."/>
            <person name="Hammon N."/>
            <person name="Deshpande S."/>
            <person name="Cheng J.F."/>
            <person name="Han C."/>
            <person name="Tapia R."/>
            <person name="Goodwin L.A."/>
            <person name="Pitluck S."/>
            <person name="Liolios K."/>
            <person name="Pagani I."/>
            <person name="Ivanova N."/>
            <person name="Mikhailova N."/>
            <person name="Pati A."/>
            <person name="Palaniappan K."/>
            <person name="Land M."/>
            <person name="Pan C."/>
            <person name="Rohde M."/>
            <person name="Pukall R."/>
            <person name="Goker M."/>
            <person name="Detter J.C."/>
            <person name="Woyke T."/>
            <person name="Bristow J."/>
            <person name="Eisen J.A."/>
            <person name="Markowitz V."/>
            <person name="Hugenholtz P."/>
            <person name="Kyrpides N.C."/>
            <person name="Klenk H.P."/>
            <person name="Mavromatis K."/>
        </authorList>
    </citation>
    <scope>NUCLEOTIDE SEQUENCE [LARGE SCALE GENOMIC DNA]</scope>
    <source>
        <strain evidence="16">ATCC 700253 / DSM 10332 / NAL</strain>
    </source>
</reference>
<dbReference type="InterPro" id="IPR011851">
    <property type="entry name" value="Na/Pro_symporter"/>
</dbReference>
<sequence>MNLHAPTSMAVTVVIYFAVVIGLGLWASRGTRNLADYYIAGRNAPRWVAIISGSAAVMSGFGLVGLPGLAYAYGGVVFFLQVFAILGFSVAAFLASRKMRTLTEVKEAYTVPDAMALRYPSMPRVMRIVGILGLIVGMLGYLSVEFQALGVVLSSLLPISYWSGVLLGTAIVAVYTIVGGIRAGIWTDLFQFSLEMLAGITVIITVFILVGNPAHILAVLARSPGTWRYHAAPWWPAGTAGLGMGAAIAWAFEFGLGGAGQPQLLAKYYVHRRVENTRYQALGNGLTYSIAAFMIFSGLGLAALSATHRAPVLSNPDYAAPYFFIHYIPTWLSGIVFTALIAASMATVNGFSNIASAAITRDFMQGVLGLQFTNKQGLLWGRLWTFLLLAIALLVTYWRSSLIGIAGTEAWGLLAAVFLPAVAIGLNWRRGTGWGVVVSGLIAIVGGTLVTVTNWNPGGFFGIAVIIAASIMAYWIISLVTPAEVLDPAMEAIVGMGSVPPPVTAVAASDPISTP</sequence>
<comment type="subcellular location">
    <subcellularLocation>
        <location evidence="1 14">Cell membrane</location>
        <topology evidence="1 14">Multi-pass membrane protein</topology>
    </subcellularLocation>
</comment>
<dbReference type="GO" id="GO:0005298">
    <property type="term" value="F:proline:sodium symporter activity"/>
    <property type="evidence" value="ECO:0007669"/>
    <property type="project" value="UniProtKB-UniRule"/>
</dbReference>
<evidence type="ECO:0000256" key="1">
    <source>
        <dbReference type="ARBA" id="ARBA00004651"/>
    </source>
</evidence>
<keyword evidence="6 14" id="KW-0769">Symport</keyword>
<dbReference type="AlphaFoldDB" id="G8TTK4"/>
<feature type="transmembrane region" description="Helical" evidence="14">
    <location>
        <begin position="125"/>
        <end position="144"/>
    </location>
</feature>
<evidence type="ECO:0000256" key="13">
    <source>
        <dbReference type="RuleBase" id="RU362091"/>
    </source>
</evidence>
<dbReference type="PATRIC" id="fig|679936.5.peg.2269"/>
<dbReference type="PANTHER" id="PTHR48086">
    <property type="entry name" value="SODIUM/PROLINE SYMPORTER-RELATED"/>
    <property type="match status" value="1"/>
</dbReference>
<feature type="transmembrane region" description="Helical" evidence="14">
    <location>
        <begin position="324"/>
        <end position="343"/>
    </location>
</feature>
<dbReference type="HOGENOM" id="CLU_018808_15_3_9"/>
<dbReference type="KEGG" id="sap:Sulac_2194"/>
<feature type="transmembrane region" description="Helical" evidence="14">
    <location>
        <begin position="240"/>
        <end position="260"/>
    </location>
</feature>
<feature type="transmembrane region" description="Helical" evidence="14">
    <location>
        <begin position="459"/>
        <end position="480"/>
    </location>
</feature>
<comment type="catalytic activity">
    <reaction evidence="12">
        <text>L-proline(in) + Na(+)(in) = L-proline(out) + Na(+)(out)</text>
        <dbReference type="Rhea" id="RHEA:28967"/>
        <dbReference type="ChEBI" id="CHEBI:29101"/>
        <dbReference type="ChEBI" id="CHEBI:60039"/>
    </reaction>
</comment>
<evidence type="ECO:0000256" key="7">
    <source>
        <dbReference type="ARBA" id="ARBA00022989"/>
    </source>
</evidence>
<dbReference type="PROSITE" id="PS50283">
    <property type="entry name" value="NA_SOLUT_SYMP_3"/>
    <property type="match status" value="1"/>
</dbReference>
<keyword evidence="10 14" id="KW-0472">Membrane</keyword>
<feature type="transmembrane region" description="Helical" evidence="14">
    <location>
        <begin position="197"/>
        <end position="220"/>
    </location>
</feature>
<dbReference type="CDD" id="cd11475">
    <property type="entry name" value="SLC5sbd_PutP"/>
    <property type="match status" value="1"/>
</dbReference>
<dbReference type="InterPro" id="IPR001734">
    <property type="entry name" value="Na/solute_symporter"/>
</dbReference>
<proteinExistence type="inferred from homology"/>
<dbReference type="GO" id="GO:0031402">
    <property type="term" value="F:sodium ion binding"/>
    <property type="evidence" value="ECO:0007669"/>
    <property type="project" value="UniProtKB-UniRule"/>
</dbReference>
<comment type="similarity">
    <text evidence="2 13">Belongs to the sodium:solute symporter (SSF) (TC 2.A.21) family.</text>
</comment>
<feature type="transmembrane region" description="Helical" evidence="14">
    <location>
        <begin position="72"/>
        <end position="95"/>
    </location>
</feature>
<organism evidence="15 16">
    <name type="scientific">Sulfobacillus acidophilus (strain ATCC 700253 / DSM 10332 / NAL)</name>
    <dbReference type="NCBI Taxonomy" id="679936"/>
    <lineage>
        <taxon>Bacteria</taxon>
        <taxon>Bacillati</taxon>
        <taxon>Bacillota</taxon>
        <taxon>Clostridia</taxon>
        <taxon>Eubacteriales</taxon>
        <taxon>Clostridiales Family XVII. Incertae Sedis</taxon>
        <taxon>Sulfobacillus</taxon>
    </lineage>
</organism>
<keyword evidence="7 14" id="KW-1133">Transmembrane helix</keyword>
<name>G8TTK4_SULAD</name>
<feature type="transmembrane region" description="Helical" evidence="14">
    <location>
        <begin position="6"/>
        <end position="26"/>
    </location>
</feature>
<dbReference type="Proteomes" id="UP000005439">
    <property type="component" value="Chromosome"/>
</dbReference>
<keyword evidence="3 14" id="KW-0813">Transport</keyword>
<feature type="transmembrane region" description="Helical" evidence="14">
    <location>
        <begin position="47"/>
        <end position="66"/>
    </location>
</feature>
<evidence type="ECO:0000256" key="2">
    <source>
        <dbReference type="ARBA" id="ARBA00006434"/>
    </source>
</evidence>
<evidence type="ECO:0000256" key="10">
    <source>
        <dbReference type="ARBA" id="ARBA00023136"/>
    </source>
</evidence>
<comment type="function">
    <text evidence="14">Catalyzes the sodium-dependent uptake of extracellular L-proline.</text>
</comment>
<dbReference type="GO" id="GO:0005886">
    <property type="term" value="C:plasma membrane"/>
    <property type="evidence" value="ECO:0007669"/>
    <property type="project" value="UniProtKB-SubCell"/>
</dbReference>
<protein>
    <recommendedName>
        <fullName evidence="14">Sodium/proline symporter</fullName>
    </recommendedName>
    <alternativeName>
        <fullName evidence="14">Proline permease</fullName>
    </alternativeName>
</protein>
<keyword evidence="5 14" id="KW-0812">Transmembrane</keyword>
<evidence type="ECO:0000256" key="11">
    <source>
        <dbReference type="ARBA" id="ARBA00023201"/>
    </source>
</evidence>
<dbReference type="PANTHER" id="PTHR48086:SF3">
    <property type="entry name" value="SODIUM_PROLINE SYMPORTER"/>
    <property type="match status" value="1"/>
</dbReference>
<keyword evidence="9 14" id="KW-0406">Ion transport</keyword>
<gene>
    <name evidence="15" type="ordered locus">Sulac_2194</name>
</gene>
<keyword evidence="14" id="KW-0029">Amino-acid transport</keyword>
<evidence type="ECO:0000256" key="4">
    <source>
        <dbReference type="ARBA" id="ARBA00022475"/>
    </source>
</evidence>
<dbReference type="Gene3D" id="1.20.1730.10">
    <property type="entry name" value="Sodium/glucose cotransporter"/>
    <property type="match status" value="1"/>
</dbReference>
<feature type="transmembrane region" description="Helical" evidence="14">
    <location>
        <begin position="435"/>
        <end position="453"/>
    </location>
</feature>
<evidence type="ECO:0000256" key="12">
    <source>
        <dbReference type="ARBA" id="ARBA00033708"/>
    </source>
</evidence>
<feature type="transmembrane region" description="Helical" evidence="14">
    <location>
        <begin position="281"/>
        <end position="304"/>
    </location>
</feature>
<feature type="transmembrane region" description="Helical" evidence="14">
    <location>
        <begin position="410"/>
        <end position="428"/>
    </location>
</feature>
<dbReference type="Pfam" id="PF00474">
    <property type="entry name" value="SSF"/>
    <property type="match status" value="1"/>
</dbReference>
<keyword evidence="4 14" id="KW-1003">Cell membrane</keyword>
<evidence type="ECO:0000256" key="6">
    <source>
        <dbReference type="ARBA" id="ARBA00022847"/>
    </source>
</evidence>
<keyword evidence="8 14" id="KW-0915">Sodium</keyword>
<dbReference type="InterPro" id="IPR038377">
    <property type="entry name" value="Na/Glc_symporter_sf"/>
</dbReference>
<evidence type="ECO:0000256" key="8">
    <source>
        <dbReference type="ARBA" id="ARBA00023053"/>
    </source>
</evidence>
<evidence type="ECO:0000256" key="3">
    <source>
        <dbReference type="ARBA" id="ARBA00022448"/>
    </source>
</evidence>
<keyword evidence="16" id="KW-1185">Reference proteome</keyword>